<protein>
    <recommendedName>
        <fullName evidence="4">Glycosyl transferase</fullName>
    </recommendedName>
</protein>
<reference evidence="2" key="1">
    <citation type="submission" date="2021-02" db="EMBL/GenBank/DDBJ databases">
        <title>Genome sequence Cadophora malorum strain M34.</title>
        <authorList>
            <person name="Stefanovic E."/>
            <person name="Vu D."/>
            <person name="Scully C."/>
            <person name="Dijksterhuis J."/>
            <person name="Roader J."/>
            <person name="Houbraken J."/>
        </authorList>
    </citation>
    <scope>NUCLEOTIDE SEQUENCE</scope>
    <source>
        <strain evidence="2">M34</strain>
    </source>
</reference>
<feature type="transmembrane region" description="Helical" evidence="1">
    <location>
        <begin position="1364"/>
        <end position="1383"/>
    </location>
</feature>
<keyword evidence="1" id="KW-0472">Membrane</keyword>
<accession>A0A8H7TCD0</accession>
<sequence length="2952" mass="330580">MQAKNLLWQDSSDILPIDEMAYITGVHAGNWTELKQHWWQLVLVSLALVSIAVGCVYISFLLLRKLWRHTKEKNGPSKGLSERVSRHLQKYAASSSPDSSIEKLDTKKPTSLGIYLGTFDSPISDAQCQRLSEQDMIILNPLQNYIPRALAELSGSQKIPERIIGRLDLKNVLTATTPSRKSSNFLLSCLDRTMSMVLAAFRTSEGDKNDFTGILLAGWEMFPVPVFHELCSVISTFGLEIYVETSAPDFLADGTALSCNAISGLIIRNGLVLPDGERRDCFDMEPLRTTVKSFVSQSCVRDFTVFVWETLDDDVVISNAVLKRTFAWCNFYSVVSWIGCQSALTDATIDIVKAEPLSAFAWLKEPRVMELHDMWKSKKAMEFSNHRHSVIGRLGAMLPSLEAARNDCSCQHDQELIEPSLINAEFQENMEWFVLKDGISGDPLCTSAAGNPYDGLGCFPLGLDVSPDDFQEVVFSQRNLRKLELLDAVSPADLRKYGATFANFVAAGTVPTEPSMPGVPSVRQAIEIMANKLQSSPEDGSDGIRVFLGLHSGFQRTIDKQFWAVYHAHPAKATADIYISKTVNDVTGTLLHTFLSCQGLTRRECIAAETSFARWTKTLVSSHNIAPRLVQDIELLSPEECLQLLQRVSLAPDAENDFLLCGIKSAAMERLVDIPTWNQLKIVNTVGYLNGDISVEELLESRLQWHCQSKRRHPSLPAAVALFRDVEVHIEEALRTRSHQKLQIIIDALARLLNNAKYGAIGDLYALSVFCTMRKLAFDEVYVEVTDRNPLFNDQTDQSAAFAELFALGSRCEAYFDCSPSQFGELLSAKYRTYYSLSENQPPMFKDTMAALPSAYAEAQIDVDPNYKPTEMASYKRFTFLSVFAIPALIDILMLTTTGHGLYLSGGKEGAEYMTHDEQHSATTALMISLLLSGAIGTWITCGGTFYLASMAFSAMNYFVVTRLLGGLAFTLVVGIVGFIAFACTISIYNAGIFLLYLMVLTTYLSLLAALANYQFIGSSFQSGRATIIACIPVLFVSPIVTMFVPNHDVAIYLTVLYVFVSMLFFGVRRTGAQWTTWYQKISLVDDQTLRTWFIENKTSGMDGIEKMSDPAVLRFARDALLKDVLAERKKSIFSKKTIDPLVLKLVRSYEATNFLMNWYCRFTGVPQPIMFSSAWNVQTKVALFSMQKSQLGIRFHNGFLHWRQAGDEIGCTMLYFIVALLDKWISLLSGGDLIGLTSSNVSLTMPVGFGLAYYLVGAVLLDFNANKLHELASRTTEEVIPTDGDLAQALKQKSDTRRKVYWKTLARFLMLHVWGLAVTSILLWLFASTEDSEGTIIFLSYVLAYTGLLWYQYTKIFSGPHALKPLLIAVAIGLPLGFILEYEAPDFIYSNVVALGVACWTVAILSLWAGKIVGPPEEKLRPLSTSDGVYNAYSSPGADHEWSQPELQSLYEQLSDLSEKERLLVDPDSEFGSQVKLILEQCSHTELPEIAKRAFPESEALLKLSIQMFRERFIHVELMSVDHFSDPSMRAISSVENDQIRLLVACETKRVSKTEDPLQSFYWDVAELLVQVTAERYLGFSTHDALLARTLWLSNGMWNSVTGPDILERHLKIQTKNLAEVQAYLKKQILKDLCLGFDANLDSEDMPSDLRKYLINRCLGIVGPLNDKQIALMNTKLNHTTGLSFETYVARCNYAVVAGSRMLSRVNGWASRDRSSFSSRPSSFMPRHSYSRSISSRSNEAESAQQSHLLLESASPGSSIRVLDLLAHATPPKLSMWDRVQHYSGVVYHFAGKLCKFFMIAFVADPEYQRELRCSFPGNSNVANTITRFCLLSIWLWSKAIQRLFLPVFLFHNRKNVVTVWQNLHGMEVSIKRRRILIRNLEGTSTGFIHPVDDESFKLLQYKGDHKNEPTTNKSLIAINMYSNNMSLKRRVQMNNGNTVNDYVYEYRTSDPGSSRRISKTDLLKAPITRKGIAGQNVLQDVSYNSKGQIDSGSYLLDGNMVRFKYHYQKTSKHGGALLRAEFVLPHMSCTVAWCAPPRRKPEKLDSWLPHSQVTEATFVVGPDVWESKYMYDHKFHPTILTTLNGQKVDTPDLILHDHLGVLKKPSHVSFLDDNPLYGFNTIRTTALSRWLGFHTRRFPVSTSQSRSWLWKAWKEDPAFDGVIIRWLDERLLRRDEVLTPYWRKRDLAKLDAAEHYLDKNRDAIMASVDLDNTVSSWTPLAMKINDLYSFGQGGDACSRTRSNATIEEDDEANLHVIAVDTGTWPNEGGGVSACRSDVINNLRTIKWHMVAESANDFGIPKRQIERNIHSLKVIPLWGLDLMTPTHGLFNNRLDSEVEHVTTHTTLLDIERNFVPILTALVRGARSLDFSMADIKQVTRALINLNAYFEDGRHWSAVWRSDAVKSAWRNLWLSQSAENALPSSQWFTTELPTLGQLDQGLELWSRYLFIYSIPIPEKMPAVFQASHHSVSASYGIVCKIKRGCQLQIWDHAISWRETNLYLASSLCALSPFTRNSLLGLMRVTSVLTLHHADTILPCADFFNPNWEVEIGTCQGKIENRSSFKRKIDPVVNGITNMERFAPVQEIKTQQPTVTMLSHLWFAKDIKTALLAADIIINKWGFKDYQLEIYGAMDKTPSYTTDCQEIIATKSLRHNVGLKGEADPIAVLERTWVFLNSSISEGLPLALGEAALTGAPVVCTDVGASLRVLTSPEDGSCYSAVVAPNDALDMARAQIKILALLEEWAPYADSNKCTRETADASFPHDPTPEDVSRITRRMYEQSDARRALGMRSREIVQKSFSGDRYLREHEQMLWIGKAKKDMSLPLHARPSARMVTPAPARISTLSGFPVPQPSLNRESIGSKVSIHRGAGESSNRNSSLPSLSFAQESTLPLSIGSGPSTPAAFAIGQTEWLQKPSGMVNVVNVKPAYSRRTSGMVGSPLAGDGLLADQMV</sequence>
<dbReference type="PANTHER" id="PTHR12526">
    <property type="entry name" value="GLYCOSYLTRANSFERASE"/>
    <property type="match status" value="1"/>
</dbReference>
<keyword evidence="1" id="KW-1133">Transmembrane helix</keyword>
<dbReference type="SUPFAM" id="SSF53756">
    <property type="entry name" value="UDP-Glycosyltransferase/glycogen phosphorylase"/>
    <property type="match status" value="1"/>
</dbReference>
<dbReference type="PANTHER" id="PTHR12526:SF630">
    <property type="entry name" value="GLYCOSYLTRANSFERASE"/>
    <property type="match status" value="1"/>
</dbReference>
<keyword evidence="3" id="KW-1185">Reference proteome</keyword>
<evidence type="ECO:0000256" key="1">
    <source>
        <dbReference type="SAM" id="Phobius"/>
    </source>
</evidence>
<dbReference type="Gene3D" id="3.40.50.2000">
    <property type="entry name" value="Glycogen Phosphorylase B"/>
    <property type="match status" value="1"/>
</dbReference>
<dbReference type="EMBL" id="JAFJYH010000182">
    <property type="protein sequence ID" value="KAG4416552.1"/>
    <property type="molecule type" value="Genomic_DNA"/>
</dbReference>
<keyword evidence="1" id="KW-0812">Transmembrane</keyword>
<feature type="transmembrane region" description="Helical" evidence="1">
    <location>
        <begin position="1026"/>
        <end position="1044"/>
    </location>
</feature>
<comment type="caution">
    <text evidence="2">The sequence shown here is derived from an EMBL/GenBank/DDBJ whole genome shotgun (WGS) entry which is preliminary data.</text>
</comment>
<feature type="transmembrane region" description="Helical" evidence="1">
    <location>
        <begin position="1248"/>
        <end position="1266"/>
    </location>
</feature>
<evidence type="ECO:0008006" key="4">
    <source>
        <dbReference type="Google" id="ProtNLM"/>
    </source>
</evidence>
<feature type="transmembrane region" description="Helical" evidence="1">
    <location>
        <begin position="38"/>
        <end position="63"/>
    </location>
</feature>
<feature type="transmembrane region" description="Helical" evidence="1">
    <location>
        <begin position="994"/>
        <end position="1014"/>
    </location>
</feature>
<dbReference type="Pfam" id="PF13692">
    <property type="entry name" value="Glyco_trans_1_4"/>
    <property type="match status" value="1"/>
</dbReference>
<feature type="transmembrane region" description="Helical" evidence="1">
    <location>
        <begin position="960"/>
        <end position="988"/>
    </location>
</feature>
<dbReference type="OrthoDB" id="2582433at2759"/>
<proteinExistence type="predicted"/>
<feature type="transmembrane region" description="Helical" evidence="1">
    <location>
        <begin position="1306"/>
        <end position="1328"/>
    </location>
</feature>
<gene>
    <name evidence="2" type="ORF">IFR04_010299</name>
</gene>
<organism evidence="2 3">
    <name type="scientific">Cadophora malorum</name>
    <dbReference type="NCBI Taxonomy" id="108018"/>
    <lineage>
        <taxon>Eukaryota</taxon>
        <taxon>Fungi</taxon>
        <taxon>Dikarya</taxon>
        <taxon>Ascomycota</taxon>
        <taxon>Pezizomycotina</taxon>
        <taxon>Leotiomycetes</taxon>
        <taxon>Helotiales</taxon>
        <taxon>Ploettnerulaceae</taxon>
        <taxon>Cadophora</taxon>
    </lineage>
</organism>
<evidence type="ECO:0000313" key="2">
    <source>
        <dbReference type="EMBL" id="KAG4416552.1"/>
    </source>
</evidence>
<dbReference type="Proteomes" id="UP000664132">
    <property type="component" value="Unassembled WGS sequence"/>
</dbReference>
<feature type="transmembrane region" description="Helical" evidence="1">
    <location>
        <begin position="1334"/>
        <end position="1352"/>
    </location>
</feature>
<feature type="transmembrane region" description="Helical" evidence="1">
    <location>
        <begin position="1389"/>
        <end position="1410"/>
    </location>
</feature>
<name>A0A8H7TCD0_9HELO</name>
<evidence type="ECO:0000313" key="3">
    <source>
        <dbReference type="Proteomes" id="UP000664132"/>
    </source>
</evidence>
<feature type="transmembrane region" description="Helical" evidence="1">
    <location>
        <begin position="924"/>
        <end position="948"/>
    </location>
</feature>
<feature type="transmembrane region" description="Helical" evidence="1">
    <location>
        <begin position="1050"/>
        <end position="1068"/>
    </location>
</feature>
<feature type="transmembrane region" description="Helical" evidence="1">
    <location>
        <begin position="878"/>
        <end position="904"/>
    </location>
</feature>